<gene>
    <name evidence="1" type="ORF">POT9AD_5006</name>
</gene>
<dbReference type="AlphaFoldDB" id="A0A653BBN7"/>
<evidence type="ECO:0000313" key="1">
    <source>
        <dbReference type="EMBL" id="VDN65981.1"/>
    </source>
</evidence>
<dbReference type="EMBL" id="LR130779">
    <property type="protein sequence ID" value="VDN65981.1"/>
    <property type="molecule type" value="Genomic_DNA"/>
</dbReference>
<accession>A0A653BBN7</accession>
<reference evidence="1" key="1">
    <citation type="submission" date="2018-11" db="EMBL/GenBank/DDBJ databases">
        <authorList>
            <consortium name="Genoscope - CEA"/>
            <person name="William W."/>
        </authorList>
    </citation>
    <scope>NUCLEOTIDE SEQUENCE [LARGE SCALE GENOMIC DNA]</scope>
    <source>
        <strain evidence="1">T9AD</strain>
    </source>
</reference>
<protein>
    <submittedName>
        <fullName evidence="1">Uncharacterized protein</fullName>
    </submittedName>
</protein>
<proteinExistence type="predicted"/>
<sequence length="34" mass="3867">MLRSGKIAARTEAELRDSGLEPSVERIWKRGRVV</sequence>
<organism evidence="1">
    <name type="scientific">Ectopseudomonas oleovorans</name>
    <name type="common">Pseudomonas oleovorans</name>
    <dbReference type="NCBI Taxonomy" id="301"/>
    <lineage>
        <taxon>Bacteria</taxon>
        <taxon>Pseudomonadati</taxon>
        <taxon>Pseudomonadota</taxon>
        <taxon>Gammaproteobacteria</taxon>
        <taxon>Pseudomonadales</taxon>
        <taxon>Pseudomonadaceae</taxon>
        <taxon>Ectopseudomonas</taxon>
    </lineage>
</organism>
<name>A0A653BBN7_ECTOL</name>